<gene>
    <name evidence="1" type="ORF">ANACAC_00960</name>
</gene>
<sequence length="67" mass="7593">MNSGFSLYCIKKPPFFNMAYKCCKCNRKNHGQHGILTSQMKDNMIPGSKGYAFHACMKKQGFGTHKT</sequence>
<accession>B0MC16</accession>
<reference evidence="1" key="2">
    <citation type="submission" date="2013-11" db="EMBL/GenBank/DDBJ databases">
        <title>Draft genome sequence of Anaerostipes caccae (DSM 14662).</title>
        <authorList>
            <person name="Sudarsanam P."/>
            <person name="Ley R."/>
            <person name="Guruge J."/>
            <person name="Turnbaugh P.J."/>
            <person name="Mahowald M."/>
            <person name="Liep D."/>
            <person name="Gordon J."/>
        </authorList>
    </citation>
    <scope>NUCLEOTIDE SEQUENCE</scope>
    <source>
        <strain evidence="1">DSM 14662</strain>
    </source>
</reference>
<keyword evidence="2" id="KW-1185">Reference proteome</keyword>
<dbReference type="Proteomes" id="UP000004935">
    <property type="component" value="Unassembled WGS sequence"/>
</dbReference>
<comment type="caution">
    <text evidence="1">The sequence shown here is derived from an EMBL/GenBank/DDBJ whole genome shotgun (WGS) entry which is preliminary data.</text>
</comment>
<organism evidence="1 2">
    <name type="scientific">Anaerostipes caccae (strain DSM 14662 / CCUG 47493 / JCM 13470 / NCIMB 13811 / L1-92)</name>
    <dbReference type="NCBI Taxonomy" id="411490"/>
    <lineage>
        <taxon>Bacteria</taxon>
        <taxon>Bacillati</taxon>
        <taxon>Bacillota</taxon>
        <taxon>Clostridia</taxon>
        <taxon>Lachnospirales</taxon>
        <taxon>Lachnospiraceae</taxon>
        <taxon>Anaerostipes</taxon>
    </lineage>
</organism>
<evidence type="ECO:0000313" key="2">
    <source>
        <dbReference type="Proteomes" id="UP000004935"/>
    </source>
</evidence>
<dbReference type="EMBL" id="ABAX03000010">
    <property type="protein sequence ID" value="EDR98377.1"/>
    <property type="molecule type" value="Genomic_DNA"/>
</dbReference>
<dbReference type="AlphaFoldDB" id="B0MC16"/>
<protein>
    <submittedName>
        <fullName evidence="1">Uncharacterized protein</fullName>
    </submittedName>
</protein>
<evidence type="ECO:0000313" key="1">
    <source>
        <dbReference type="EMBL" id="EDR98377.1"/>
    </source>
</evidence>
<proteinExistence type="predicted"/>
<name>B0MC16_ANACD</name>
<reference evidence="1" key="1">
    <citation type="submission" date="2007-11" db="EMBL/GenBank/DDBJ databases">
        <authorList>
            <person name="Fulton L."/>
            <person name="Clifton S."/>
            <person name="Fulton B."/>
            <person name="Xu J."/>
            <person name="Minx P."/>
            <person name="Pepin K.H."/>
            <person name="Johnson M."/>
            <person name="Thiruvilangam P."/>
            <person name="Bhonagiri V."/>
            <person name="Nash W.E."/>
            <person name="Mardis E.R."/>
            <person name="Wilson R.K."/>
        </authorList>
    </citation>
    <scope>NUCLEOTIDE SEQUENCE [LARGE SCALE GENOMIC DNA]</scope>
    <source>
        <strain evidence="1">DSM 14662</strain>
    </source>
</reference>
<dbReference type="HOGENOM" id="CLU_2802990_0_0_9"/>